<sequence>MPPRLRHRISSSPSHLCSLSRLRWQGGAASEAAAAKLIKRRKLASFSLAIDFHMYSLKLLACFCLKRINFFSLFFVKVLMKRMLRAGMEMAMIDAASKSVGVPLALADAIFESQETQATEEKKGKEKKADQAEGSCCFVLALLIMSVQLLLFATKNNSEKLIFNLYMWMWIMRIMGSQLLTTLVCLAMVLKRRLPKADKRKVEYEKTRNSVFPESFTSRGGKKKKSSGVSLRLTVVAAV</sequence>
<accession>A0A8S9P5E4</accession>
<keyword evidence="1" id="KW-0812">Transmembrane</keyword>
<organism evidence="2 3">
    <name type="scientific">Brassica cretica</name>
    <name type="common">Mustard</name>
    <dbReference type="NCBI Taxonomy" id="69181"/>
    <lineage>
        <taxon>Eukaryota</taxon>
        <taxon>Viridiplantae</taxon>
        <taxon>Streptophyta</taxon>
        <taxon>Embryophyta</taxon>
        <taxon>Tracheophyta</taxon>
        <taxon>Spermatophyta</taxon>
        <taxon>Magnoliopsida</taxon>
        <taxon>eudicotyledons</taxon>
        <taxon>Gunneridae</taxon>
        <taxon>Pentapetalae</taxon>
        <taxon>rosids</taxon>
        <taxon>malvids</taxon>
        <taxon>Brassicales</taxon>
        <taxon>Brassicaceae</taxon>
        <taxon>Brassiceae</taxon>
        <taxon>Brassica</taxon>
    </lineage>
</organism>
<evidence type="ECO:0000256" key="1">
    <source>
        <dbReference type="SAM" id="Phobius"/>
    </source>
</evidence>
<reference evidence="2" key="1">
    <citation type="submission" date="2019-12" db="EMBL/GenBank/DDBJ databases">
        <title>Genome sequencing and annotation of Brassica cretica.</title>
        <authorList>
            <person name="Studholme D.J."/>
            <person name="Sarris P."/>
        </authorList>
    </citation>
    <scope>NUCLEOTIDE SEQUENCE</scope>
    <source>
        <strain evidence="2">PFS-109/04</strain>
        <tissue evidence="2">Leaf</tissue>
    </source>
</reference>
<proteinExistence type="predicted"/>
<comment type="caution">
    <text evidence="2">The sequence shown here is derived from an EMBL/GenBank/DDBJ whole genome shotgun (WGS) entry which is preliminary data.</text>
</comment>
<dbReference type="AlphaFoldDB" id="A0A8S9P5E4"/>
<dbReference type="EMBL" id="QGKX02001521">
    <property type="protein sequence ID" value="KAF3512338.1"/>
    <property type="molecule type" value="Genomic_DNA"/>
</dbReference>
<protein>
    <submittedName>
        <fullName evidence="2">Uncharacterized protein</fullName>
    </submittedName>
</protein>
<dbReference type="Proteomes" id="UP000712600">
    <property type="component" value="Unassembled WGS sequence"/>
</dbReference>
<evidence type="ECO:0000313" key="3">
    <source>
        <dbReference type="Proteomes" id="UP000712600"/>
    </source>
</evidence>
<evidence type="ECO:0000313" key="2">
    <source>
        <dbReference type="EMBL" id="KAF3512338.1"/>
    </source>
</evidence>
<keyword evidence="1" id="KW-1133">Transmembrane helix</keyword>
<feature type="transmembrane region" description="Helical" evidence="1">
    <location>
        <begin position="165"/>
        <end position="190"/>
    </location>
</feature>
<feature type="transmembrane region" description="Helical" evidence="1">
    <location>
        <begin position="132"/>
        <end position="153"/>
    </location>
</feature>
<gene>
    <name evidence="2" type="ORF">F2Q69_00008833</name>
</gene>
<keyword evidence="1" id="KW-0472">Membrane</keyword>
<name>A0A8S9P5E4_BRACR</name>